<evidence type="ECO:0000313" key="2">
    <source>
        <dbReference type="EMBL" id="GAA2108910.1"/>
    </source>
</evidence>
<accession>A0ABN2XF01</accession>
<protein>
    <submittedName>
        <fullName evidence="2">Uncharacterized protein</fullName>
    </submittedName>
</protein>
<evidence type="ECO:0000256" key="1">
    <source>
        <dbReference type="SAM" id="MobiDB-lite"/>
    </source>
</evidence>
<comment type="caution">
    <text evidence="2">The sequence shown here is derived from an EMBL/GenBank/DDBJ whole genome shotgun (WGS) entry which is preliminary data.</text>
</comment>
<evidence type="ECO:0000313" key="3">
    <source>
        <dbReference type="Proteomes" id="UP001500443"/>
    </source>
</evidence>
<feature type="region of interest" description="Disordered" evidence="1">
    <location>
        <begin position="1"/>
        <end position="29"/>
    </location>
</feature>
<proteinExistence type="predicted"/>
<dbReference type="Proteomes" id="UP001500443">
    <property type="component" value="Unassembled WGS sequence"/>
</dbReference>
<reference evidence="2 3" key="1">
    <citation type="journal article" date="2019" name="Int. J. Syst. Evol. Microbiol.">
        <title>The Global Catalogue of Microorganisms (GCM) 10K type strain sequencing project: providing services to taxonomists for standard genome sequencing and annotation.</title>
        <authorList>
            <consortium name="The Broad Institute Genomics Platform"/>
            <consortium name="The Broad Institute Genome Sequencing Center for Infectious Disease"/>
            <person name="Wu L."/>
            <person name="Ma J."/>
        </authorList>
    </citation>
    <scope>NUCLEOTIDE SEQUENCE [LARGE SCALE GENOMIC DNA]</scope>
    <source>
        <strain evidence="2 3">JCM 15481</strain>
    </source>
</reference>
<name>A0ABN2XF01_9ACTN</name>
<feature type="compositionally biased region" description="Basic and acidic residues" evidence="1">
    <location>
        <begin position="1"/>
        <end position="20"/>
    </location>
</feature>
<organism evidence="2 3">
    <name type="scientific">Streptomyces synnematoformans</name>
    <dbReference type="NCBI Taxonomy" id="415721"/>
    <lineage>
        <taxon>Bacteria</taxon>
        <taxon>Bacillati</taxon>
        <taxon>Actinomycetota</taxon>
        <taxon>Actinomycetes</taxon>
        <taxon>Kitasatosporales</taxon>
        <taxon>Streptomycetaceae</taxon>
        <taxon>Streptomyces</taxon>
    </lineage>
</organism>
<sequence length="106" mass="11604">MRLREIRGSTRNDGAQEHPSQRVTPHPPCFEVRRPAEAAAIHRRRALQTCPTPGCPDVTPGGRCCGRLRWAPLRLVAGALLGWARPPEYPARADAGLAALARRPGR</sequence>
<keyword evidence="3" id="KW-1185">Reference proteome</keyword>
<gene>
    <name evidence="2" type="ORF">GCM10009802_05020</name>
</gene>
<dbReference type="EMBL" id="BAAAPF010000004">
    <property type="protein sequence ID" value="GAA2108910.1"/>
    <property type="molecule type" value="Genomic_DNA"/>
</dbReference>